<dbReference type="SUPFAM" id="SSF75620">
    <property type="entry name" value="Release factor"/>
    <property type="match status" value="1"/>
</dbReference>
<dbReference type="PANTHER" id="PTHR43804:SF7">
    <property type="entry name" value="LD18447P"/>
    <property type="match status" value="1"/>
</dbReference>
<reference evidence="8 9" key="1">
    <citation type="submission" date="2018-11" db="EMBL/GenBank/DDBJ databases">
        <authorList>
            <person name="Mardanov A.V."/>
            <person name="Ravin N.V."/>
            <person name="Dedysh S.N."/>
        </authorList>
    </citation>
    <scope>NUCLEOTIDE SEQUENCE [LARGE SCALE GENOMIC DNA]</scope>
    <source>
        <strain evidence="8 9">AF10</strain>
    </source>
</reference>
<dbReference type="OrthoDB" id="9806673at2"/>
<comment type="caution">
    <text evidence="8">The sequence shown here is derived from an EMBL/GenBank/DDBJ whole genome shotgun (WGS) entry which is preliminary data.</text>
</comment>
<evidence type="ECO:0000256" key="3">
    <source>
        <dbReference type="ARBA" id="ARBA00022481"/>
    </source>
</evidence>
<gene>
    <name evidence="5" type="primary">prfA</name>
    <name evidence="8" type="ORF">GRAN_1946</name>
</gene>
<comment type="PTM">
    <text evidence="5">Methylated by PrmC. Methylation increases the termination efficiency of RF1.</text>
</comment>
<reference evidence="9" key="2">
    <citation type="submission" date="2019-02" db="EMBL/GenBank/DDBJ databases">
        <title>Granulicella sibirica sp. nov., a psychrotolerant acidobacterium isolated from an organic soil layer in forested tundra, West Siberia.</title>
        <authorList>
            <person name="Oshkin I.Y."/>
            <person name="Kulichevskaya I.S."/>
            <person name="Rijpstra W.I.C."/>
            <person name="Sinninghe Damste J.S."/>
            <person name="Rakitin A.L."/>
            <person name="Ravin N.V."/>
            <person name="Dedysh S.N."/>
        </authorList>
    </citation>
    <scope>NUCLEOTIDE SEQUENCE [LARGE SCALE GENOMIC DNA]</scope>
    <source>
        <strain evidence="9">AF10</strain>
    </source>
</reference>
<evidence type="ECO:0000256" key="2">
    <source>
        <dbReference type="ARBA" id="ARBA00010835"/>
    </source>
</evidence>
<evidence type="ECO:0000256" key="6">
    <source>
        <dbReference type="NCBIfam" id="TIGR00019"/>
    </source>
</evidence>
<keyword evidence="3 5" id="KW-0488">Methylation</keyword>
<dbReference type="Proteomes" id="UP000289437">
    <property type="component" value="Unassembled WGS sequence"/>
</dbReference>
<comment type="subcellular location">
    <subcellularLocation>
        <location evidence="5">Cytoplasm</location>
    </subcellularLocation>
</comment>
<dbReference type="PANTHER" id="PTHR43804">
    <property type="entry name" value="LD18447P"/>
    <property type="match status" value="1"/>
</dbReference>
<evidence type="ECO:0000313" key="8">
    <source>
        <dbReference type="EMBL" id="RXH58636.1"/>
    </source>
</evidence>
<proteinExistence type="inferred from homology"/>
<evidence type="ECO:0000256" key="1">
    <source>
        <dbReference type="ARBA" id="ARBA00002986"/>
    </source>
</evidence>
<feature type="modified residue" description="N5-methylglutamine" evidence="5">
    <location>
        <position position="233"/>
    </location>
</feature>
<dbReference type="Pfam" id="PF00472">
    <property type="entry name" value="RF-1"/>
    <property type="match status" value="1"/>
</dbReference>
<sequence length="357" mass="40501">MFDRLDQLEARYEDLGRQLSDPTLVNDQKKFQTTAKQHRDLEPIVEKFRTYRKIKEGIDEAKAMLTDSDPDVRAMAAEELAMLEPRLEPVEEELKILLLPKDPNDDKNVIIELRAGTGGDEAALFVAEVFRMYLRFAEQHRWKVEILSQSESGIGQGLKDVTAIFEGDKVYSQMKYESGVHRVQRVPATETQGRVHTSAITVAVLPEAEEVDIKIEQKDLRIDTFCSSGPGGQSVNTTYSAIRITHLPTQTVVSCQDEKSQIKNREKAMRVLRARLYEVEAERIHQIQAKDRKAQVGTGDRSEKIRTYNFPQNRLTDHRIGLTNHQLAMVMEGMLQPTVDALIAHYTAEKLKAEAAA</sequence>
<comment type="function">
    <text evidence="1 5">Peptide chain release factor 1 directs the termination of translation in response to the peptide chain termination codons UAG and UAA.</text>
</comment>
<dbReference type="NCBIfam" id="NF001859">
    <property type="entry name" value="PRK00591.1"/>
    <property type="match status" value="1"/>
</dbReference>
<dbReference type="NCBIfam" id="TIGR00019">
    <property type="entry name" value="prfA"/>
    <property type="match status" value="1"/>
</dbReference>
<comment type="similarity">
    <text evidence="2 5">Belongs to the prokaryotic/mitochondrial release factor family.</text>
</comment>
<evidence type="ECO:0000313" key="9">
    <source>
        <dbReference type="Proteomes" id="UP000289437"/>
    </source>
</evidence>
<dbReference type="SMART" id="SM00937">
    <property type="entry name" value="PCRF"/>
    <property type="match status" value="1"/>
</dbReference>
<dbReference type="GO" id="GO:0016149">
    <property type="term" value="F:translation release factor activity, codon specific"/>
    <property type="evidence" value="ECO:0007669"/>
    <property type="project" value="UniProtKB-UniRule"/>
</dbReference>
<name>A0A4Q0TA41_9BACT</name>
<evidence type="ECO:0000259" key="7">
    <source>
        <dbReference type="SMART" id="SM00937"/>
    </source>
</evidence>
<dbReference type="EMBL" id="RDSM01000001">
    <property type="protein sequence ID" value="RXH58636.1"/>
    <property type="molecule type" value="Genomic_DNA"/>
</dbReference>
<keyword evidence="9" id="KW-1185">Reference proteome</keyword>
<protein>
    <recommendedName>
        <fullName evidence="5 6">Peptide chain release factor 1</fullName>
        <shortName evidence="5">RF-1</shortName>
    </recommendedName>
</protein>
<evidence type="ECO:0000256" key="5">
    <source>
        <dbReference type="HAMAP-Rule" id="MF_00093"/>
    </source>
</evidence>
<accession>A0A4Q0TA41</accession>
<dbReference type="InterPro" id="IPR050057">
    <property type="entry name" value="Prokaryotic/Mito_RF"/>
</dbReference>
<dbReference type="InterPro" id="IPR005139">
    <property type="entry name" value="PCRF"/>
</dbReference>
<keyword evidence="5" id="KW-0963">Cytoplasm</keyword>
<dbReference type="GO" id="GO:0005737">
    <property type="term" value="C:cytoplasm"/>
    <property type="evidence" value="ECO:0007669"/>
    <property type="project" value="UniProtKB-SubCell"/>
</dbReference>
<dbReference type="InterPro" id="IPR000352">
    <property type="entry name" value="Pep_chain_release_fac_I"/>
</dbReference>
<dbReference type="Gene3D" id="6.10.140.1950">
    <property type="match status" value="1"/>
</dbReference>
<evidence type="ECO:0000256" key="4">
    <source>
        <dbReference type="ARBA" id="ARBA00022917"/>
    </source>
</evidence>
<dbReference type="Gene3D" id="3.30.70.1660">
    <property type="match status" value="1"/>
</dbReference>
<keyword evidence="4 5" id="KW-0648">Protein biosynthesis</keyword>
<dbReference type="HAMAP" id="MF_00093">
    <property type="entry name" value="Rel_fac_1"/>
    <property type="match status" value="1"/>
</dbReference>
<dbReference type="AlphaFoldDB" id="A0A4Q0TA41"/>
<dbReference type="Gene3D" id="3.30.160.20">
    <property type="match status" value="1"/>
</dbReference>
<dbReference type="FunFam" id="3.30.160.20:FF:000004">
    <property type="entry name" value="Peptide chain release factor 1"/>
    <property type="match status" value="1"/>
</dbReference>
<feature type="domain" description="Peptide chain release factor" evidence="7">
    <location>
        <begin position="62"/>
        <end position="177"/>
    </location>
</feature>
<organism evidence="8 9">
    <name type="scientific">Granulicella sibirica</name>
    <dbReference type="NCBI Taxonomy" id="2479048"/>
    <lineage>
        <taxon>Bacteria</taxon>
        <taxon>Pseudomonadati</taxon>
        <taxon>Acidobacteriota</taxon>
        <taxon>Terriglobia</taxon>
        <taxon>Terriglobales</taxon>
        <taxon>Acidobacteriaceae</taxon>
        <taxon>Granulicella</taxon>
    </lineage>
</organism>
<dbReference type="Pfam" id="PF03462">
    <property type="entry name" value="PCRF"/>
    <property type="match status" value="1"/>
</dbReference>
<dbReference type="InterPro" id="IPR045853">
    <property type="entry name" value="Pep_chain_release_fac_I_sf"/>
</dbReference>
<dbReference type="RefSeq" id="WP_128912597.1">
    <property type="nucleotide sequence ID" value="NZ_RDSM01000001.1"/>
</dbReference>
<dbReference type="InterPro" id="IPR004373">
    <property type="entry name" value="RF-1"/>
</dbReference>
<dbReference type="FunFam" id="3.30.70.1660:FF:000002">
    <property type="entry name" value="Peptide chain release factor 1"/>
    <property type="match status" value="1"/>
</dbReference>